<evidence type="ECO:0000313" key="7">
    <source>
        <dbReference type="Proteomes" id="UP000070366"/>
    </source>
</evidence>
<dbReference type="PANTHER" id="PTHR46847">
    <property type="entry name" value="D-ALLOSE-BINDING PERIPLASMIC PROTEIN-RELATED"/>
    <property type="match status" value="1"/>
</dbReference>
<dbReference type="SUPFAM" id="SSF53822">
    <property type="entry name" value="Periplasmic binding protein-like I"/>
    <property type="match status" value="1"/>
</dbReference>
<evidence type="ECO:0000256" key="1">
    <source>
        <dbReference type="ARBA" id="ARBA00004196"/>
    </source>
</evidence>
<feature type="domain" description="Periplasmic binding protein" evidence="5">
    <location>
        <begin position="68"/>
        <end position="359"/>
    </location>
</feature>
<evidence type="ECO:0000256" key="2">
    <source>
        <dbReference type="ARBA" id="ARBA00007639"/>
    </source>
</evidence>
<comment type="similarity">
    <text evidence="2">Belongs to the bacterial solute-binding protein 2 family.</text>
</comment>
<keyword evidence="3" id="KW-0732">Signal</keyword>
<dbReference type="GO" id="GO:0030313">
    <property type="term" value="C:cell envelope"/>
    <property type="evidence" value="ECO:0007669"/>
    <property type="project" value="UniProtKB-SubCell"/>
</dbReference>
<dbReference type="InterPro" id="IPR025997">
    <property type="entry name" value="SBP_2_dom"/>
</dbReference>
<dbReference type="Pfam" id="PF13407">
    <property type="entry name" value="Peripla_BP_4"/>
    <property type="match status" value="1"/>
</dbReference>
<evidence type="ECO:0000256" key="3">
    <source>
        <dbReference type="ARBA" id="ARBA00022729"/>
    </source>
</evidence>
<keyword evidence="7" id="KW-1185">Reference proteome</keyword>
<evidence type="ECO:0000256" key="4">
    <source>
        <dbReference type="SAM" id="MobiDB-lite"/>
    </source>
</evidence>
<dbReference type="GO" id="GO:0030246">
    <property type="term" value="F:carbohydrate binding"/>
    <property type="evidence" value="ECO:0007669"/>
    <property type="project" value="UniProtKB-ARBA"/>
</dbReference>
<protein>
    <submittedName>
        <fullName evidence="6">Sugar-binding domain protein</fullName>
    </submittedName>
</protein>
<comment type="subcellular location">
    <subcellularLocation>
        <location evidence="1">Cell envelope</location>
    </subcellularLocation>
</comment>
<dbReference type="PROSITE" id="PS51257">
    <property type="entry name" value="PROKAR_LIPOPROTEIN"/>
    <property type="match status" value="1"/>
</dbReference>
<comment type="caution">
    <text evidence="6">The sequence shown here is derived from an EMBL/GenBank/DDBJ whole genome shotgun (WGS) entry which is preliminary data.</text>
</comment>
<dbReference type="Proteomes" id="UP000070366">
    <property type="component" value="Unassembled WGS sequence"/>
</dbReference>
<gene>
    <name evidence="6" type="ORF">HMPREF3293_01030</name>
</gene>
<proteinExistence type="inferred from homology"/>
<dbReference type="AlphaFoldDB" id="A0A136Q6K0"/>
<reference evidence="6 7" key="1">
    <citation type="submission" date="2016-02" db="EMBL/GenBank/DDBJ databases">
        <authorList>
            <person name="Wen L."/>
            <person name="He K."/>
            <person name="Yang H."/>
        </authorList>
    </citation>
    <scope>NUCLEOTIDE SEQUENCE [LARGE SCALE GENOMIC DNA]</scope>
    <source>
        <strain evidence="6 7">DSM 22607</strain>
    </source>
</reference>
<organism evidence="6 7">
    <name type="scientific">Christensenella minuta</name>
    <dbReference type="NCBI Taxonomy" id="626937"/>
    <lineage>
        <taxon>Bacteria</taxon>
        <taxon>Bacillati</taxon>
        <taxon>Bacillota</taxon>
        <taxon>Clostridia</taxon>
        <taxon>Christensenellales</taxon>
        <taxon>Christensenellaceae</taxon>
        <taxon>Christensenella</taxon>
    </lineage>
</organism>
<evidence type="ECO:0000259" key="5">
    <source>
        <dbReference type="Pfam" id="PF13407"/>
    </source>
</evidence>
<name>A0A136Q6K0_9FIRM</name>
<dbReference type="STRING" id="626937.HMPREF3293_01030"/>
<dbReference type="InterPro" id="IPR028082">
    <property type="entry name" value="Peripla_BP_I"/>
</dbReference>
<accession>A0A136Q6K0</accession>
<sequence length="391" mass="40924">MNHKGEEKMKKLLVVVLCVLFVIAFAGCAAGVSQPSASTAPEASEAAPEASKASESASAETADGQFKVGFAIRTMDGAYYKTLADDVEKMAKEAGWECVVLNAEDDIAKETENMQTLVSMGVDLIFLDCVDPTAAVASIQLATDADIGVINLDSGVDDGTAQITTVYSDNEQNGLKVGQEFVKTFNEKNGADTAIKGILLSGNKGSIAGEQRRQGLMAGIIMERTGCTEEEAWTAAKELDQQVISGGKGENADANFTIVGQGWGNWTENGGLEAAEDILTANPDTNLIMGENDSMVLGAMSAIDNAGKKAGEDIMLIAAADGSFSGYDAIKAGTFLAIGQNSPGKIAELGMQIAKEILVDGQDAASYDPITMTEAIAVTSENVEQEYDYGF</sequence>
<dbReference type="PANTHER" id="PTHR46847:SF1">
    <property type="entry name" value="D-ALLOSE-BINDING PERIPLASMIC PROTEIN-RELATED"/>
    <property type="match status" value="1"/>
</dbReference>
<dbReference type="EMBL" id="LSZW01000047">
    <property type="protein sequence ID" value="KXK66293.1"/>
    <property type="molecule type" value="Genomic_DNA"/>
</dbReference>
<feature type="region of interest" description="Disordered" evidence="4">
    <location>
        <begin position="37"/>
        <end position="58"/>
    </location>
</feature>
<evidence type="ECO:0000313" key="6">
    <source>
        <dbReference type="EMBL" id="KXK66293.1"/>
    </source>
</evidence>
<dbReference type="Gene3D" id="3.40.50.2300">
    <property type="match status" value="2"/>
</dbReference>